<organism evidence="2 3">
    <name type="scientific">Thalassobaculum fulvum</name>
    <dbReference type="NCBI Taxonomy" id="1633335"/>
    <lineage>
        <taxon>Bacteria</taxon>
        <taxon>Pseudomonadati</taxon>
        <taxon>Pseudomonadota</taxon>
        <taxon>Alphaproteobacteria</taxon>
        <taxon>Rhodospirillales</taxon>
        <taxon>Thalassobaculaceae</taxon>
        <taxon>Thalassobaculum</taxon>
    </lineage>
</organism>
<dbReference type="GO" id="GO:0035438">
    <property type="term" value="F:cyclic-di-GMP binding"/>
    <property type="evidence" value="ECO:0007669"/>
    <property type="project" value="InterPro"/>
</dbReference>
<name>A0A919CQ94_9PROT</name>
<evidence type="ECO:0000259" key="1">
    <source>
        <dbReference type="Pfam" id="PF07238"/>
    </source>
</evidence>
<dbReference type="InterPro" id="IPR009875">
    <property type="entry name" value="PilZ_domain"/>
</dbReference>
<proteinExistence type="predicted"/>
<dbReference type="Proteomes" id="UP000630353">
    <property type="component" value="Unassembled WGS sequence"/>
</dbReference>
<gene>
    <name evidence="2" type="ORF">GCM10017083_31360</name>
</gene>
<protein>
    <recommendedName>
        <fullName evidence="1">PilZ domain-containing protein</fullName>
    </recommendedName>
</protein>
<keyword evidence="3" id="KW-1185">Reference proteome</keyword>
<evidence type="ECO:0000313" key="2">
    <source>
        <dbReference type="EMBL" id="GHD54163.1"/>
    </source>
</evidence>
<feature type="domain" description="PilZ" evidence="1">
    <location>
        <begin position="15"/>
        <end position="107"/>
    </location>
</feature>
<reference evidence="2" key="1">
    <citation type="journal article" date="2014" name="Int. J. Syst. Evol. Microbiol.">
        <title>Complete genome sequence of Corynebacterium casei LMG S-19264T (=DSM 44701T), isolated from a smear-ripened cheese.</title>
        <authorList>
            <consortium name="US DOE Joint Genome Institute (JGI-PGF)"/>
            <person name="Walter F."/>
            <person name="Albersmeier A."/>
            <person name="Kalinowski J."/>
            <person name="Ruckert C."/>
        </authorList>
    </citation>
    <scope>NUCLEOTIDE SEQUENCE</scope>
    <source>
        <strain evidence="2">KCTC 42651</strain>
    </source>
</reference>
<dbReference type="Pfam" id="PF07238">
    <property type="entry name" value="PilZ"/>
    <property type="match status" value="1"/>
</dbReference>
<evidence type="ECO:0000313" key="3">
    <source>
        <dbReference type="Proteomes" id="UP000630353"/>
    </source>
</evidence>
<dbReference type="EMBL" id="BMZS01000007">
    <property type="protein sequence ID" value="GHD54163.1"/>
    <property type="molecule type" value="Genomic_DNA"/>
</dbReference>
<dbReference type="Gene3D" id="2.40.10.220">
    <property type="entry name" value="predicted glycosyltransferase like domains"/>
    <property type="match status" value="1"/>
</dbReference>
<dbReference type="AlphaFoldDB" id="A0A919CQ94"/>
<comment type="caution">
    <text evidence="2">The sequence shown here is derived from an EMBL/GenBank/DDBJ whole genome shotgun (WGS) entry which is preliminary data.</text>
</comment>
<accession>A0A919CQ94</accession>
<sequence length="114" mass="12696">MWAAIKSALGGSDERRVAPRVSAIGTVHVDSRTYPLENWSASGVLFSGHDGRLAKGQRFKMRLEVQGDRGLIEFNAEAVVVRLAGDKVAAQFFMIDKAKKRIIMDYFARLDAKR</sequence>
<reference evidence="2" key="2">
    <citation type="submission" date="2020-09" db="EMBL/GenBank/DDBJ databases">
        <authorList>
            <person name="Sun Q."/>
            <person name="Kim S."/>
        </authorList>
    </citation>
    <scope>NUCLEOTIDE SEQUENCE</scope>
    <source>
        <strain evidence="2">KCTC 42651</strain>
    </source>
</reference>